<gene>
    <name evidence="1" type="ORF">I4F81_011876</name>
</gene>
<evidence type="ECO:0000313" key="1">
    <source>
        <dbReference type="EMBL" id="KAK1869399.1"/>
    </source>
</evidence>
<dbReference type="EMBL" id="CM020620">
    <property type="protein sequence ID" value="KAK1869399.1"/>
    <property type="molecule type" value="Genomic_DNA"/>
</dbReference>
<dbReference type="Proteomes" id="UP000798662">
    <property type="component" value="Chromosome 3"/>
</dbReference>
<name>A0ACC3CGU6_PYRYE</name>
<protein>
    <submittedName>
        <fullName evidence="1">Uncharacterized protein</fullName>
    </submittedName>
</protein>
<reference evidence="1" key="1">
    <citation type="submission" date="2019-11" db="EMBL/GenBank/DDBJ databases">
        <title>Nori genome reveals adaptations in red seaweeds to the harsh intertidal environment.</title>
        <authorList>
            <person name="Wang D."/>
            <person name="Mao Y."/>
        </authorList>
    </citation>
    <scope>NUCLEOTIDE SEQUENCE</scope>
    <source>
        <tissue evidence="1">Gametophyte</tissue>
    </source>
</reference>
<comment type="caution">
    <text evidence="1">The sequence shown here is derived from an EMBL/GenBank/DDBJ whole genome shotgun (WGS) entry which is preliminary data.</text>
</comment>
<organism evidence="1 2">
    <name type="scientific">Pyropia yezoensis</name>
    <name type="common">Susabi-nori</name>
    <name type="synonym">Porphyra yezoensis</name>
    <dbReference type="NCBI Taxonomy" id="2788"/>
    <lineage>
        <taxon>Eukaryota</taxon>
        <taxon>Rhodophyta</taxon>
        <taxon>Bangiophyceae</taxon>
        <taxon>Bangiales</taxon>
        <taxon>Bangiaceae</taxon>
        <taxon>Pyropia</taxon>
    </lineage>
</organism>
<sequence length="381" mass="39240">MLRSMGTSLLEELQTLPPLSLPTPPPSLERPPPRSQNALPRPTPVPTGRVHVDRFSRRRSRRLQPLPLPPSTDRTAPSVRRRMMSAYMAELMQVELFCRDKEDASSGGANGVDDLWEPIDEGDEDEDEFDYKSLLALGGDAEADDVAAGSGEEDGEEDGDDDGAALKLDGRVVGVPADIRHAYEADADAVDANPGVKASGSNDAGGGAADTATFGSGLARGFLVPRRSGGDGGTAAAPATLPSSVVESRPPPRGTGGRGTAAHVAMPSSVVESRPPPRGTGGRGTAGRVAMPSSVVESRPAPPAAIPSSVVESRPPPSSVVESRPPPSGAAAATEGATTAGGGPSVPAACRRPPLTSVVRERAPPPRRPRLRRPPPPGTVP</sequence>
<accession>A0ACC3CGU6</accession>
<evidence type="ECO:0000313" key="2">
    <source>
        <dbReference type="Proteomes" id="UP000798662"/>
    </source>
</evidence>
<proteinExistence type="predicted"/>
<keyword evidence="2" id="KW-1185">Reference proteome</keyword>